<feature type="compositionally biased region" description="Basic and acidic residues" evidence="1">
    <location>
        <begin position="110"/>
        <end position="122"/>
    </location>
</feature>
<reference evidence="3 4" key="1">
    <citation type="submission" date="2014-11" db="EMBL/GenBank/DDBJ databases">
        <title>Comparative genomic analysis of Cryptosporidium hominis reveals occurrence of genetic recombination in virulent subtypes.</title>
        <authorList>
            <person name="Guo Y."/>
            <person name="Tang K."/>
            <person name="Frace M."/>
            <person name="Li N."/>
            <person name="Roellig D.M."/>
            <person name="Sammons S."/>
            <person name="Knipe K."/>
            <person name="Rowe L."/>
            <person name="Feng Y."/>
            <person name="Xiao L."/>
        </authorList>
    </citation>
    <scope>NUCLEOTIDE SEQUENCE [LARGE SCALE GENOMIC DNA]</scope>
    <source>
        <strain evidence="3">30976</strain>
    </source>
</reference>
<accession>A0A0S4TI26</accession>
<dbReference type="VEuPathDB" id="CryptoDB:CHUDEA6_3900"/>
<evidence type="ECO:0000313" key="2">
    <source>
        <dbReference type="EMBL" id="CUV06815.1"/>
    </source>
</evidence>
<dbReference type="VEuPathDB" id="CryptoDB:Chro.60446"/>
<dbReference type="VEuPathDB" id="CryptoDB:GY17_00000407"/>
<name>A0A0S4TI26_CRYHO</name>
<feature type="compositionally biased region" description="Polar residues" evidence="1">
    <location>
        <begin position="1"/>
        <end position="13"/>
    </location>
</feature>
<dbReference type="Proteomes" id="UP001429100">
    <property type="component" value="Unassembled WGS sequence"/>
</dbReference>
<dbReference type="AlphaFoldDB" id="A0A0S4TI26"/>
<gene>
    <name evidence="2" type="ORF">CHUDEA6_3900</name>
    <name evidence="3" type="ORF">GY17_00000407</name>
</gene>
<evidence type="ECO:0000313" key="4">
    <source>
        <dbReference type="Proteomes" id="UP001429100"/>
    </source>
</evidence>
<evidence type="ECO:0000313" key="3">
    <source>
        <dbReference type="EMBL" id="PPS97804.1"/>
    </source>
</evidence>
<organism evidence="2">
    <name type="scientific">Cryptosporidium hominis</name>
    <dbReference type="NCBI Taxonomy" id="237895"/>
    <lineage>
        <taxon>Eukaryota</taxon>
        <taxon>Sar</taxon>
        <taxon>Alveolata</taxon>
        <taxon>Apicomplexa</taxon>
        <taxon>Conoidasida</taxon>
        <taxon>Coccidia</taxon>
        <taxon>Eucoccidiorida</taxon>
        <taxon>Eimeriorina</taxon>
        <taxon>Cryptosporidiidae</taxon>
        <taxon>Cryptosporidium</taxon>
    </lineage>
</organism>
<evidence type="ECO:0000256" key="1">
    <source>
        <dbReference type="SAM" id="MobiDB-lite"/>
    </source>
</evidence>
<feature type="region of interest" description="Disordered" evidence="1">
    <location>
        <begin position="74"/>
        <end position="125"/>
    </location>
</feature>
<feature type="region of interest" description="Disordered" evidence="1">
    <location>
        <begin position="1"/>
        <end position="27"/>
    </location>
</feature>
<sequence>MRRSESSSVLQRYNNRRKSSISGGRTASASMIGILTPKTLSSMKDSSKKERSTWSRIFSPLSFGFDKRELSYSGEESSYSQSRRRTHDYSKTCPSFQRKGSLRPSPNTQVRDRNQSISKEPRSSLQYSASATDLSFDNDVLGLNDLSSCVFEPVLGNMSKSNNISRVQPFSGKDTTGYIQRSKTTGFIKEDNSTNIYNDLKILRFHDGISGKTYKALPSKTLDSIKDSDKVGKEKTTATVTATGFNLGFGSSTKNTNSNAGNSSGTNFIEIDPNNKTHLFNKDNFTANRNTSIQEALSNKEFIQGDIPYCDTILYLDNPKPKKYDTTFSKLHDNSFYKDSFNSRFE</sequence>
<reference evidence="3 4" key="3">
    <citation type="submission" date="2017-10" db="EMBL/GenBank/DDBJ databases">
        <title>Consistent, comparative and evidence-based genome annotation and re-annotation for the closely-related species, Cryptosporidium parvum, C. hominis and C. tyzzeri.</title>
        <authorList>
            <person name="Baptista R.P."/>
            <person name="Li Y."/>
            <person name="Sateriale A."/>
            <person name="Striepen B."/>
            <person name="Kissinger J.C."/>
        </authorList>
    </citation>
    <scope>NUCLEOTIDE SEQUENCE [LARGE SCALE GENOMIC DNA]</scope>
    <source>
        <strain evidence="3">30976</strain>
    </source>
</reference>
<dbReference type="EMBL" id="JTAI01000007">
    <property type="protein sequence ID" value="PPS97804.1"/>
    <property type="molecule type" value="Genomic_DNA"/>
</dbReference>
<proteinExistence type="predicted"/>
<keyword evidence="4" id="KW-1185">Reference proteome</keyword>
<dbReference type="EMBL" id="LN877952">
    <property type="protein sequence ID" value="CUV06815.1"/>
    <property type="molecule type" value="Genomic_DNA"/>
</dbReference>
<protein>
    <submittedName>
        <fullName evidence="2">Uncharacterized protein</fullName>
    </submittedName>
</protein>
<reference evidence="2" key="2">
    <citation type="submission" date="2015-08" db="EMBL/GenBank/DDBJ databases">
        <authorList>
            <person name="Babu N.S."/>
            <person name="Beckwith C.J."/>
            <person name="Beseler K.G."/>
            <person name="Brison A."/>
            <person name="Carone J.V."/>
            <person name="Caskin T.P."/>
            <person name="Diamond M."/>
            <person name="Durham M.E."/>
            <person name="Foxe J.M."/>
            <person name="Go M."/>
            <person name="Henderson B.A."/>
            <person name="Jones I.B."/>
            <person name="McGettigan J.A."/>
            <person name="Micheletti S.J."/>
            <person name="Nasrallah M.E."/>
            <person name="Ortiz D."/>
            <person name="Piller C.R."/>
            <person name="Privatt S.R."/>
            <person name="Schneider S.L."/>
            <person name="Sharp S."/>
            <person name="Smith T.C."/>
            <person name="Stanton J.D."/>
            <person name="Ullery H.E."/>
            <person name="Wilson R.J."/>
            <person name="Serrano M.G."/>
            <person name="Buck G."/>
            <person name="Lee V."/>
            <person name="Wang Y."/>
            <person name="Carvalho R."/>
            <person name="Voegtly L."/>
            <person name="Shi R."/>
            <person name="Duckworth R."/>
            <person name="Johnson A."/>
            <person name="Loviza R."/>
            <person name="Walstead R."/>
            <person name="Shah Z."/>
            <person name="Kiflezghi M."/>
            <person name="Wade K."/>
            <person name="Ball S.L."/>
            <person name="Bradley K.W."/>
            <person name="Asai D.J."/>
            <person name="Bowman C.A."/>
            <person name="Russell D.A."/>
            <person name="Pope W.H."/>
            <person name="Jacobs-Sera D."/>
            <person name="Hendrix R.W."/>
            <person name="Hatfull G.F."/>
        </authorList>
    </citation>
    <scope>NUCLEOTIDE SEQUENCE [LARGE SCALE GENOMIC DNA]</scope>
</reference>
<dbReference type="Proteomes" id="UP000199752">
    <property type="component" value="Chromosome 6"/>
</dbReference>
<dbReference type="VEuPathDB" id="CryptoDB:ChTU502y2012_316g0070"/>